<gene>
    <name evidence="1" type="ORF">ACG04R_26180</name>
</gene>
<dbReference type="RefSeq" id="WP_394417006.1">
    <property type="nucleotide sequence ID" value="NZ_JBIGIC010000019.1"/>
</dbReference>
<organism evidence="1 2">
    <name type="scientific">Pelomonas candidula</name>
    <dbReference type="NCBI Taxonomy" id="3299025"/>
    <lineage>
        <taxon>Bacteria</taxon>
        <taxon>Pseudomonadati</taxon>
        <taxon>Pseudomonadota</taxon>
        <taxon>Betaproteobacteria</taxon>
        <taxon>Burkholderiales</taxon>
        <taxon>Sphaerotilaceae</taxon>
        <taxon>Roseateles</taxon>
    </lineage>
</organism>
<dbReference type="EMBL" id="JBIGIC010000019">
    <property type="protein sequence ID" value="MFG6490187.1"/>
    <property type="molecule type" value="Genomic_DNA"/>
</dbReference>
<name>A0ABW7HJU4_9BURK</name>
<dbReference type="Proteomes" id="UP001606134">
    <property type="component" value="Unassembled WGS sequence"/>
</dbReference>
<evidence type="ECO:0000313" key="2">
    <source>
        <dbReference type="Proteomes" id="UP001606134"/>
    </source>
</evidence>
<comment type="caution">
    <text evidence="1">The sequence shown here is derived from an EMBL/GenBank/DDBJ whole genome shotgun (WGS) entry which is preliminary data.</text>
</comment>
<sequence length="110" mass="12153">MNFQAKRKAPKPVAPLVLAGVRYEAPLDIHPLGYSGHGGVIAAFDDLTGAPLWHLRVYQTVYDPHMEGDVRDVYITQIAAIDGGQALRVTNERSRNFRVDLADRSAQPLD</sequence>
<reference evidence="1 2" key="1">
    <citation type="submission" date="2024-08" db="EMBL/GenBank/DDBJ databases">
        <authorList>
            <person name="Lu H."/>
        </authorList>
    </citation>
    <scope>NUCLEOTIDE SEQUENCE [LARGE SCALE GENOMIC DNA]</scope>
    <source>
        <strain evidence="1 2">BYS78W</strain>
    </source>
</reference>
<proteinExistence type="predicted"/>
<evidence type="ECO:0000313" key="1">
    <source>
        <dbReference type="EMBL" id="MFG6490187.1"/>
    </source>
</evidence>
<keyword evidence="2" id="KW-1185">Reference proteome</keyword>
<accession>A0ABW7HJU4</accession>
<protein>
    <submittedName>
        <fullName evidence="1">Uncharacterized protein</fullName>
    </submittedName>
</protein>